<evidence type="ECO:0000256" key="1">
    <source>
        <dbReference type="SAM" id="SignalP"/>
    </source>
</evidence>
<sequence>MAVRCWGALLFAARLVVMCAFVSGLPHASTHEEVQAAYAQAGERFAELRERFAPVGKDMLRSKLPDVLERASGQLQSFIGSLDFAPSLATVGKLIDRMAWGPKANDPRSGSHLSASQCGDSEACVQVINAVKSVTDVFRGKSMLFPPFFQGRTGTDAGMNNFITPSPAPLPDPEAQLP</sequence>
<evidence type="ECO:0000313" key="2">
    <source>
        <dbReference type="EMBL" id="CAD8552183.1"/>
    </source>
</evidence>
<reference evidence="2" key="1">
    <citation type="submission" date="2021-01" db="EMBL/GenBank/DDBJ databases">
        <authorList>
            <person name="Corre E."/>
            <person name="Pelletier E."/>
            <person name="Niang G."/>
            <person name="Scheremetjew M."/>
            <person name="Finn R."/>
            <person name="Kale V."/>
            <person name="Holt S."/>
            <person name="Cochrane G."/>
            <person name="Meng A."/>
            <person name="Brown T."/>
            <person name="Cohen L."/>
        </authorList>
    </citation>
    <scope>NUCLEOTIDE SEQUENCE</scope>
    <source>
        <strain evidence="2">RCC1130</strain>
    </source>
</reference>
<protein>
    <submittedName>
        <fullName evidence="2">Uncharacterized protein</fullName>
    </submittedName>
</protein>
<name>A0A7S0JHV9_9EUKA</name>
<proteinExistence type="predicted"/>
<feature type="chain" id="PRO_5031469951" evidence="1">
    <location>
        <begin position="25"/>
        <end position="178"/>
    </location>
</feature>
<feature type="signal peptide" evidence="1">
    <location>
        <begin position="1"/>
        <end position="24"/>
    </location>
</feature>
<accession>A0A7S0JHV9</accession>
<keyword evidence="1" id="KW-0732">Signal</keyword>
<organism evidence="2">
    <name type="scientific">Calcidiscus leptoporus</name>
    <dbReference type="NCBI Taxonomy" id="127549"/>
    <lineage>
        <taxon>Eukaryota</taxon>
        <taxon>Haptista</taxon>
        <taxon>Haptophyta</taxon>
        <taxon>Prymnesiophyceae</taxon>
        <taxon>Coccolithales</taxon>
        <taxon>Calcidiscaceae</taxon>
        <taxon>Calcidiscus</taxon>
    </lineage>
</organism>
<dbReference type="AlphaFoldDB" id="A0A7S0JHV9"/>
<gene>
    <name evidence="2" type="ORF">CLEP1334_LOCUS27474</name>
</gene>
<dbReference type="EMBL" id="HBER01055047">
    <property type="protein sequence ID" value="CAD8552183.1"/>
    <property type="molecule type" value="Transcribed_RNA"/>
</dbReference>